<sequence length="87" mass="9238">MDPINSPRACPVSDAGGIVDAVAVPVVVGRYLFAACEQLTMMVRRTIASVHLIEATCIDCVDTLGMAVDVWISVEAGAEIDLRTYIA</sequence>
<dbReference type="Pfam" id="PF18702">
    <property type="entry name" value="DUF5642"/>
    <property type="match status" value="1"/>
</dbReference>
<evidence type="ECO:0000259" key="1">
    <source>
        <dbReference type="Pfam" id="PF18702"/>
    </source>
</evidence>
<dbReference type="EMBL" id="FM211192">
    <property type="protein sequence ID" value="CAR70281.1"/>
    <property type="molecule type" value="Genomic_DNA"/>
</dbReference>
<dbReference type="KEGG" id="mlb:MLBr00188"/>
<dbReference type="Proteomes" id="UP000006900">
    <property type="component" value="Chromosome"/>
</dbReference>
<reference evidence="2 3" key="1">
    <citation type="journal article" date="2009" name="Nat. Genet.">
        <title>Comparative genomic and phylogeographic analysis of Mycobacterium leprae.</title>
        <authorList>
            <person name="Monot M."/>
            <person name="Honore N."/>
            <person name="Garnier T."/>
            <person name="Zidane N."/>
            <person name="Sherafi D."/>
            <person name="Paniz-Mondolfi A."/>
            <person name="Matsuoka M."/>
            <person name="Taylor G.M."/>
            <person name="Donoghue H.D."/>
            <person name="Bouwman A."/>
            <person name="Mays S."/>
            <person name="Watson C."/>
            <person name="Lockwood D."/>
            <person name="Khamispour A."/>
            <person name="Dowlati Y."/>
            <person name="Jianping S."/>
            <person name="Rea T.H."/>
            <person name="Vera-Cabrera L."/>
            <person name="Stefani M.M."/>
            <person name="Banu S."/>
            <person name="Macdonald M."/>
            <person name="Sapkota B.R."/>
            <person name="Spencer J.S."/>
            <person name="Thomas J."/>
            <person name="Harshman K."/>
            <person name="Singh P."/>
            <person name="Busso P."/>
            <person name="Gattiker A."/>
            <person name="Rougemont J."/>
            <person name="Brennan P.J."/>
            <person name="Cole S.T."/>
        </authorList>
    </citation>
    <scope>NUCLEOTIDE SEQUENCE [LARGE SCALE GENOMIC DNA]</scope>
    <source>
        <strain evidence="3">Br4923</strain>
    </source>
</reference>
<protein>
    <recommendedName>
        <fullName evidence="1">DUF5642 domain-containing protein</fullName>
    </recommendedName>
</protein>
<proteinExistence type="predicted"/>
<dbReference type="HOGENOM" id="CLU_2480011_0_0_11"/>
<dbReference type="InterPro" id="IPR041313">
    <property type="entry name" value="DUF5642"/>
</dbReference>
<organism evidence="2 3">
    <name type="scientific">Mycobacterium leprae (strain Br4923)</name>
    <dbReference type="NCBI Taxonomy" id="561304"/>
    <lineage>
        <taxon>Bacteria</taxon>
        <taxon>Bacillati</taxon>
        <taxon>Actinomycetota</taxon>
        <taxon>Actinomycetes</taxon>
        <taxon>Mycobacteriales</taxon>
        <taxon>Mycobacteriaceae</taxon>
        <taxon>Mycobacterium</taxon>
    </lineage>
</organism>
<name>A0A0H3MY36_MYCLB</name>
<accession>A0A0H3MY36</accession>
<evidence type="ECO:0000313" key="2">
    <source>
        <dbReference type="EMBL" id="CAR70281.1"/>
    </source>
</evidence>
<gene>
    <name evidence="2" type="ordered locus">MLBr00188</name>
</gene>
<evidence type="ECO:0000313" key="3">
    <source>
        <dbReference type="Proteomes" id="UP000006900"/>
    </source>
</evidence>
<feature type="domain" description="DUF5642" evidence="1">
    <location>
        <begin position="10"/>
        <end position="87"/>
    </location>
</feature>
<dbReference type="AlphaFoldDB" id="A0A0H3MY36"/>